<dbReference type="Pfam" id="PF00126">
    <property type="entry name" value="HTH_1"/>
    <property type="match status" value="1"/>
</dbReference>
<dbReference type="InterPro" id="IPR036388">
    <property type="entry name" value="WH-like_DNA-bd_sf"/>
</dbReference>
<dbReference type="RefSeq" id="WP_212699900.1">
    <property type="nucleotide sequence ID" value="NZ_JADMKU010000003.1"/>
</dbReference>
<dbReference type="PROSITE" id="PS50931">
    <property type="entry name" value="HTH_LYSR"/>
    <property type="match status" value="1"/>
</dbReference>
<proteinExistence type="inferred from homology"/>
<evidence type="ECO:0000313" key="6">
    <source>
        <dbReference type="EMBL" id="MBR9650380.1"/>
    </source>
</evidence>
<evidence type="ECO:0000256" key="2">
    <source>
        <dbReference type="ARBA" id="ARBA00023015"/>
    </source>
</evidence>
<dbReference type="PANTHER" id="PTHR30419">
    <property type="entry name" value="HTH-TYPE TRANSCRIPTIONAL REGULATOR YBHD"/>
    <property type="match status" value="1"/>
</dbReference>
<name>A0ABS5HN67_9RHOB</name>
<dbReference type="InterPro" id="IPR000847">
    <property type="entry name" value="LysR_HTH_N"/>
</dbReference>
<dbReference type="Proteomes" id="UP001195941">
    <property type="component" value="Unassembled WGS sequence"/>
</dbReference>
<keyword evidence="2" id="KW-0805">Transcription regulation</keyword>
<evidence type="ECO:0000256" key="4">
    <source>
        <dbReference type="ARBA" id="ARBA00023163"/>
    </source>
</evidence>
<evidence type="ECO:0000256" key="3">
    <source>
        <dbReference type="ARBA" id="ARBA00023125"/>
    </source>
</evidence>
<dbReference type="PANTHER" id="PTHR30419:SF8">
    <property type="entry name" value="NITROGEN ASSIMILATION TRANSCRIPTIONAL ACTIVATOR-RELATED"/>
    <property type="match status" value="1"/>
</dbReference>
<evidence type="ECO:0000259" key="5">
    <source>
        <dbReference type="PROSITE" id="PS50931"/>
    </source>
</evidence>
<comment type="caution">
    <text evidence="6">The sequence shown here is derived from an EMBL/GenBank/DDBJ whole genome shotgun (WGS) entry which is preliminary data.</text>
</comment>
<reference evidence="6 7" key="1">
    <citation type="journal article" date="2021" name="Arch. Microbiol.">
        <title>Thalassobius aquimarinus sp. nov., isolated from the Sea of Japan seashore.</title>
        <authorList>
            <person name="Kurilenko V.V."/>
            <person name="Romanenko L.A."/>
            <person name="Chernysheva N.Y."/>
            <person name="Velansky P.V."/>
            <person name="Tekutyeva L.A."/>
            <person name="Isaeva M.P."/>
            <person name="Mikhailov V.V."/>
        </authorList>
    </citation>
    <scope>NUCLEOTIDE SEQUENCE [LARGE SCALE GENOMIC DNA]</scope>
    <source>
        <strain evidence="6 7">KMM 8518</strain>
    </source>
</reference>
<keyword evidence="7" id="KW-1185">Reference proteome</keyword>
<dbReference type="Pfam" id="PF03466">
    <property type="entry name" value="LysR_substrate"/>
    <property type="match status" value="1"/>
</dbReference>
<keyword evidence="3" id="KW-0238">DNA-binding</keyword>
<dbReference type="EMBL" id="JADMKU010000003">
    <property type="protein sequence ID" value="MBR9650380.1"/>
    <property type="molecule type" value="Genomic_DNA"/>
</dbReference>
<sequence length="293" mass="32396">MAIKVEMMRCFRAVADHGSLAEAAAHLGRTASAVSMMLKQFEDHIGAPLFEAARKSNLTPLGRMIYAEVRNELDHFDRTISTIEDLSRGQQGHVRLAVTPSVAQMVLPRLLTRFLDEHPDVRIDIRDMDSEGVQSDLMAERADIGLASIGPMPGFERYELFSDHFGVVCRADCPLVEGWDNRTWEDLAGERFIANGLCAQIRDPGFLPLLDRSVLTVRNTASLLGLVKAGVGVTVLPRLTVMPEFSDLAFLPLADVEARRTVWIVIQPKRLLTPAARALANMIRTTRVEGVAP</sequence>
<evidence type="ECO:0000256" key="1">
    <source>
        <dbReference type="ARBA" id="ARBA00009437"/>
    </source>
</evidence>
<keyword evidence="4" id="KW-0804">Transcription</keyword>
<feature type="domain" description="HTH lysR-type" evidence="5">
    <location>
        <begin position="3"/>
        <end position="61"/>
    </location>
</feature>
<dbReference type="SUPFAM" id="SSF53850">
    <property type="entry name" value="Periplasmic binding protein-like II"/>
    <property type="match status" value="1"/>
</dbReference>
<gene>
    <name evidence="6" type="ORF">IT775_04470</name>
</gene>
<organism evidence="6 7">
    <name type="scientific">Thalassovita aquimarina</name>
    <dbReference type="NCBI Taxonomy" id="2785917"/>
    <lineage>
        <taxon>Bacteria</taxon>
        <taxon>Pseudomonadati</taxon>
        <taxon>Pseudomonadota</taxon>
        <taxon>Alphaproteobacteria</taxon>
        <taxon>Rhodobacterales</taxon>
        <taxon>Roseobacteraceae</taxon>
        <taxon>Thalassovita</taxon>
    </lineage>
</organism>
<dbReference type="SUPFAM" id="SSF46785">
    <property type="entry name" value="Winged helix' DNA-binding domain"/>
    <property type="match status" value="1"/>
</dbReference>
<evidence type="ECO:0000313" key="7">
    <source>
        <dbReference type="Proteomes" id="UP001195941"/>
    </source>
</evidence>
<dbReference type="Gene3D" id="1.10.10.10">
    <property type="entry name" value="Winged helix-like DNA-binding domain superfamily/Winged helix DNA-binding domain"/>
    <property type="match status" value="1"/>
</dbReference>
<comment type="similarity">
    <text evidence="1">Belongs to the LysR transcriptional regulatory family.</text>
</comment>
<dbReference type="InterPro" id="IPR005119">
    <property type="entry name" value="LysR_subst-bd"/>
</dbReference>
<protein>
    <submittedName>
        <fullName evidence="6">LysR family transcriptional regulator</fullName>
    </submittedName>
</protein>
<dbReference type="InterPro" id="IPR050950">
    <property type="entry name" value="HTH-type_LysR_regulators"/>
</dbReference>
<dbReference type="InterPro" id="IPR036390">
    <property type="entry name" value="WH_DNA-bd_sf"/>
</dbReference>
<dbReference type="Gene3D" id="3.40.190.10">
    <property type="entry name" value="Periplasmic binding protein-like II"/>
    <property type="match status" value="2"/>
</dbReference>
<accession>A0ABS5HN67</accession>